<feature type="domain" description="Peptidase S9 prolyl oligopeptidase catalytic" evidence="2">
    <location>
        <begin position="138"/>
        <end position="258"/>
    </location>
</feature>
<name>A0A023BDF2_GRENI</name>
<sequence>MGLFFRSIVVPVVVIGIAILIALCFFQSKLIFVPQLDSGDRSPYSNPNGWRHPGEKGIPYEDIQLDTEANVTVHMWLMKQKDSRNVPTLIFYHGNAGNLGHRLPNLEQLYKRSKLNVLACSYRGYGLSTGIPSELGFFHDAGRVVEYLRTRDDIDSNRLYVFGRSLGGAVAIETARRNPEHIRGLIIENTFWDMRSMAVLLFRPLVAFGNLLNLLLQHKFMSGQAIMQVKQPILFLSGDEDTIVPPSQMLDLYKTARQSKFRHFVSIAGGSHNECWLLYPTKYYESIDDFIRAVEGNEGEDMNIVLGTKKKSPTEITKKAPEDQGNFFSRIIGLFTNEYNSKEL</sequence>
<evidence type="ECO:0000313" key="3">
    <source>
        <dbReference type="EMBL" id="EZG88492.1"/>
    </source>
</evidence>
<keyword evidence="1" id="KW-0812">Transmembrane</keyword>
<keyword evidence="3" id="KW-0378">Hydrolase</keyword>
<gene>
    <name evidence="3" type="ORF">GNI_004410</name>
</gene>
<evidence type="ECO:0000256" key="1">
    <source>
        <dbReference type="SAM" id="Phobius"/>
    </source>
</evidence>
<dbReference type="eggNOG" id="KOG4391">
    <property type="taxonomic scope" value="Eukaryota"/>
</dbReference>
<dbReference type="SUPFAM" id="SSF53474">
    <property type="entry name" value="alpha/beta-Hydrolases"/>
    <property type="match status" value="1"/>
</dbReference>
<dbReference type="AlphaFoldDB" id="A0A023BDF2"/>
<dbReference type="GeneID" id="22910415"/>
<dbReference type="InterPro" id="IPR001375">
    <property type="entry name" value="Peptidase_S9_cat"/>
</dbReference>
<organism evidence="3 4">
    <name type="scientific">Gregarina niphandrodes</name>
    <name type="common">Septate eugregarine</name>
    <dbReference type="NCBI Taxonomy" id="110365"/>
    <lineage>
        <taxon>Eukaryota</taxon>
        <taxon>Sar</taxon>
        <taxon>Alveolata</taxon>
        <taxon>Apicomplexa</taxon>
        <taxon>Conoidasida</taxon>
        <taxon>Gregarinasina</taxon>
        <taxon>Eugregarinorida</taxon>
        <taxon>Gregarinidae</taxon>
        <taxon>Gregarina</taxon>
    </lineage>
</organism>
<protein>
    <submittedName>
        <fullName evidence="3">Alpha/beta hydrolase family protein</fullName>
    </submittedName>
</protein>
<accession>A0A023BDF2</accession>
<dbReference type="GO" id="GO:0016020">
    <property type="term" value="C:membrane"/>
    <property type="evidence" value="ECO:0007669"/>
    <property type="project" value="TreeGrafter"/>
</dbReference>
<comment type="caution">
    <text evidence="3">The sequence shown here is derived from an EMBL/GenBank/DDBJ whole genome shotgun (WGS) entry which is preliminary data.</text>
</comment>
<dbReference type="InterPro" id="IPR029058">
    <property type="entry name" value="AB_hydrolase_fold"/>
</dbReference>
<reference evidence="3" key="1">
    <citation type="submission" date="2013-12" db="EMBL/GenBank/DDBJ databases">
        <authorList>
            <person name="Omoto C.K."/>
            <person name="Sibley D."/>
            <person name="Venepally P."/>
            <person name="Hadjithomas M."/>
            <person name="Karamycheva S."/>
            <person name="Brunk B."/>
            <person name="Roos D."/>
            <person name="Caler E."/>
            <person name="Lorenzi H."/>
        </authorList>
    </citation>
    <scope>NUCLEOTIDE SEQUENCE</scope>
</reference>
<feature type="transmembrane region" description="Helical" evidence="1">
    <location>
        <begin position="6"/>
        <end position="26"/>
    </location>
</feature>
<keyword evidence="1" id="KW-1133">Transmembrane helix</keyword>
<dbReference type="VEuPathDB" id="CryptoDB:GNI_004410"/>
<dbReference type="Proteomes" id="UP000019763">
    <property type="component" value="Unassembled WGS sequence"/>
</dbReference>
<evidence type="ECO:0000259" key="2">
    <source>
        <dbReference type="Pfam" id="PF00326"/>
    </source>
</evidence>
<dbReference type="PANTHER" id="PTHR12277:SF81">
    <property type="entry name" value="PROTEIN ABHD13"/>
    <property type="match status" value="1"/>
</dbReference>
<dbReference type="Gene3D" id="3.40.50.1820">
    <property type="entry name" value="alpha/beta hydrolase"/>
    <property type="match status" value="1"/>
</dbReference>
<keyword evidence="4" id="KW-1185">Reference proteome</keyword>
<evidence type="ECO:0000313" key="4">
    <source>
        <dbReference type="Proteomes" id="UP000019763"/>
    </source>
</evidence>
<dbReference type="GO" id="GO:0008474">
    <property type="term" value="F:palmitoyl-(protein) hydrolase activity"/>
    <property type="evidence" value="ECO:0007669"/>
    <property type="project" value="TreeGrafter"/>
</dbReference>
<dbReference type="EMBL" id="AFNH02000036">
    <property type="protein sequence ID" value="EZG88492.1"/>
    <property type="molecule type" value="Genomic_DNA"/>
</dbReference>
<proteinExistence type="predicted"/>
<keyword evidence="1" id="KW-0472">Membrane</keyword>
<dbReference type="RefSeq" id="XP_011128553.1">
    <property type="nucleotide sequence ID" value="XM_011130251.1"/>
</dbReference>
<dbReference type="OMA" id="WLPEQGY"/>
<dbReference type="Pfam" id="PF00326">
    <property type="entry name" value="Peptidase_S9"/>
    <property type="match status" value="1"/>
</dbReference>
<dbReference type="PANTHER" id="PTHR12277">
    <property type="entry name" value="ALPHA/BETA HYDROLASE DOMAIN-CONTAINING PROTEIN"/>
    <property type="match status" value="1"/>
</dbReference>
<dbReference type="GO" id="GO:0008236">
    <property type="term" value="F:serine-type peptidase activity"/>
    <property type="evidence" value="ECO:0007669"/>
    <property type="project" value="InterPro"/>
</dbReference>
<dbReference type="OrthoDB" id="10249433at2759"/>
<dbReference type="GO" id="GO:0006508">
    <property type="term" value="P:proteolysis"/>
    <property type="evidence" value="ECO:0007669"/>
    <property type="project" value="InterPro"/>
</dbReference>